<proteinExistence type="predicted"/>
<evidence type="ECO:0000313" key="3">
    <source>
        <dbReference type="Proteomes" id="UP000477920"/>
    </source>
</evidence>
<gene>
    <name evidence="2" type="ORF">F8158_08115</name>
</gene>
<keyword evidence="1" id="KW-0812">Transmembrane</keyword>
<evidence type="ECO:0000256" key="1">
    <source>
        <dbReference type="SAM" id="Phobius"/>
    </source>
</evidence>
<evidence type="ECO:0000313" key="2">
    <source>
        <dbReference type="EMBL" id="KAB2500563.1"/>
    </source>
</evidence>
<reference evidence="2 3" key="1">
    <citation type="submission" date="2019-10" db="EMBL/GenBank/DDBJ databases">
        <title>Bacillus from the desert of Cuatro Cinegas, Coahuila.</title>
        <authorList>
            <person name="Olmedo-Alvarez G."/>
            <person name="Saldana S."/>
            <person name="Barcelo D."/>
        </authorList>
    </citation>
    <scope>NUCLEOTIDE SEQUENCE [LARGE SCALE GENOMIC DNA]</scope>
    <source>
        <strain evidence="2 3">CH101a_3T</strain>
    </source>
</reference>
<accession>A0AB34DK02</accession>
<keyword evidence="1" id="KW-1133">Transmembrane helix</keyword>
<feature type="transmembrane region" description="Helical" evidence="1">
    <location>
        <begin position="42"/>
        <end position="62"/>
    </location>
</feature>
<feature type="transmembrane region" description="Helical" evidence="1">
    <location>
        <begin position="82"/>
        <end position="101"/>
    </location>
</feature>
<comment type="caution">
    <text evidence="2">The sequence shown here is derived from an EMBL/GenBank/DDBJ whole genome shotgun (WGS) entry which is preliminary data.</text>
</comment>
<evidence type="ECO:0008006" key="4">
    <source>
        <dbReference type="Google" id="ProtNLM"/>
    </source>
</evidence>
<organism evidence="2 3">
    <name type="scientific">Bacillus cereus</name>
    <dbReference type="NCBI Taxonomy" id="1396"/>
    <lineage>
        <taxon>Bacteria</taxon>
        <taxon>Bacillati</taxon>
        <taxon>Bacillota</taxon>
        <taxon>Bacilli</taxon>
        <taxon>Bacillales</taxon>
        <taxon>Bacillaceae</taxon>
        <taxon>Bacillus</taxon>
        <taxon>Bacillus cereus group</taxon>
    </lineage>
</organism>
<keyword evidence="1" id="KW-0472">Membrane</keyword>
<sequence length="110" mass="12507">MEPLINAILYFVFLFGALFLILGTALVLLIAAALPVIWKENLSFLMISLGINILVIPLSFFIGGMATDSPGSTMHDFWEVFLFIQIFPFPLVLLSLVWWLVRRKKEKVHV</sequence>
<protein>
    <recommendedName>
        <fullName evidence="4">Group-specific protein</fullName>
    </recommendedName>
</protein>
<dbReference type="Proteomes" id="UP000477920">
    <property type="component" value="Unassembled WGS sequence"/>
</dbReference>
<dbReference type="RefSeq" id="WP_151639655.1">
    <property type="nucleotide sequence ID" value="NZ_JABSVB010000010.1"/>
</dbReference>
<name>A0AB34DK02_BACCE</name>
<dbReference type="AlphaFoldDB" id="A0AB34DK02"/>
<dbReference type="EMBL" id="WBPB01000015">
    <property type="protein sequence ID" value="KAB2500563.1"/>
    <property type="molecule type" value="Genomic_DNA"/>
</dbReference>
<feature type="transmembrane region" description="Helical" evidence="1">
    <location>
        <begin position="6"/>
        <end position="30"/>
    </location>
</feature>